<dbReference type="EMBL" id="KF720334">
    <property type="protein sequence ID" value="AHB38952.1"/>
    <property type="molecule type" value="Genomic_DNA"/>
</dbReference>
<organism evidence="2">
    <name type="scientific">Nobia grandis</name>
    <dbReference type="NCBI Taxonomy" id="432341"/>
    <lineage>
        <taxon>Eukaryota</taxon>
        <taxon>Metazoa</taxon>
        <taxon>Ecdysozoa</taxon>
        <taxon>Arthropoda</taxon>
        <taxon>Crustacea</taxon>
        <taxon>Multicrustacea</taxon>
        <taxon>Cirripedia</taxon>
        <taxon>Thoracica</taxon>
        <taxon>Thoracicalcarea</taxon>
        <taxon>Balanomorpha</taxon>
        <taxon>Balanoidea</taxon>
        <taxon>Pyrgomatidae</taxon>
        <taxon>Nobia</taxon>
    </lineage>
</organism>
<dbReference type="GeneID" id="18984413"/>
<dbReference type="CTD" id="4541"/>
<keyword evidence="1" id="KW-0472">Membrane</keyword>
<sequence>MMMNSIMILMFLLNLIFIFMFHPLAMIFILILQTILISIGMYTITQFPWFSYTLILVFLGGMLILFTYMSNIASNEMFKPNLKIMMPLLITPLMLMILSKPKQNISKEMYSFQSDHYSNLMILKPFSFSIMPLTLLMAAYIILTLLVVVKISKMNQGPLRII</sequence>
<geneLocation type="mitochondrion" evidence="2"/>
<keyword evidence="1" id="KW-0812">Transmembrane</keyword>
<keyword evidence="2" id="KW-0496">Mitochondrion</keyword>
<feature type="transmembrane region" description="Helical" evidence="1">
    <location>
        <begin position="81"/>
        <end position="99"/>
    </location>
</feature>
<name>X2CXC5_9CRUS</name>
<feature type="transmembrane region" description="Helical" evidence="1">
    <location>
        <begin position="49"/>
        <end position="69"/>
    </location>
</feature>
<feature type="transmembrane region" description="Helical" evidence="1">
    <location>
        <begin position="126"/>
        <end position="149"/>
    </location>
</feature>
<accession>X2CXC5</accession>
<dbReference type="AlphaFoldDB" id="X2CXC5"/>
<gene>
    <name evidence="2" type="primary">ND6</name>
</gene>
<dbReference type="RefSeq" id="YP_009024526.1">
    <property type="nucleotide sequence ID" value="NC_023945.1"/>
</dbReference>
<proteinExistence type="predicted"/>
<keyword evidence="1" id="KW-1133">Transmembrane helix</keyword>
<evidence type="ECO:0000313" key="2">
    <source>
        <dbReference type="EMBL" id="AHB38952.1"/>
    </source>
</evidence>
<reference evidence="2" key="1">
    <citation type="journal article" date="2014" name="Mitochondrial DNA">
        <title>The mitochondrial genome of Nobia grandis Sowerby, 1839 (Cirripedia: Sessilia): the first report from the coral-inhabiting barnacles family Pyrgomatidae.</title>
        <authorList>
            <person name="Shen X."/>
            <person name="Chan B.K."/>
            <person name="Tsang L.M."/>
        </authorList>
    </citation>
    <scope>NUCLEOTIDE SEQUENCE</scope>
</reference>
<protein>
    <submittedName>
        <fullName evidence="2">NADH dehydrogenase subunit 6</fullName>
    </submittedName>
</protein>
<evidence type="ECO:0000256" key="1">
    <source>
        <dbReference type="SAM" id="Phobius"/>
    </source>
</evidence>
<feature type="transmembrane region" description="Helical" evidence="1">
    <location>
        <begin position="12"/>
        <end position="37"/>
    </location>
</feature>